<dbReference type="InterPro" id="IPR046151">
    <property type="entry name" value="DUF6153"/>
</dbReference>
<dbReference type="Proteomes" id="UP001607069">
    <property type="component" value="Unassembled WGS sequence"/>
</dbReference>
<dbReference type="Pfam" id="PF19650">
    <property type="entry name" value="DUF6153"/>
    <property type="match status" value="1"/>
</dbReference>
<name>A0ABW7HRG5_9ACTN</name>
<protein>
    <submittedName>
        <fullName evidence="2">DUF6153 family protein</fullName>
    </submittedName>
</protein>
<accession>A0ABW7HRG5</accession>
<evidence type="ECO:0000256" key="1">
    <source>
        <dbReference type="SAM" id="MobiDB-lite"/>
    </source>
</evidence>
<proteinExistence type="predicted"/>
<feature type="region of interest" description="Disordered" evidence="1">
    <location>
        <begin position="59"/>
        <end position="90"/>
    </location>
</feature>
<dbReference type="EMBL" id="JBIHMK010000024">
    <property type="protein sequence ID" value="MFH0248370.1"/>
    <property type="molecule type" value="Genomic_DNA"/>
</dbReference>
<organism evidence="2 3">
    <name type="scientific">Streptomyces chitinivorans</name>
    <dbReference type="NCBI Taxonomy" id="1257027"/>
    <lineage>
        <taxon>Bacteria</taxon>
        <taxon>Bacillati</taxon>
        <taxon>Actinomycetota</taxon>
        <taxon>Actinomycetes</taxon>
        <taxon>Kitasatosporales</taxon>
        <taxon>Streptomycetaceae</taxon>
        <taxon>Streptomyces</taxon>
    </lineage>
</organism>
<dbReference type="RefSeq" id="WP_237878183.1">
    <property type="nucleotide sequence ID" value="NZ_BAABEN010000008.1"/>
</dbReference>
<evidence type="ECO:0000313" key="2">
    <source>
        <dbReference type="EMBL" id="MFH0248370.1"/>
    </source>
</evidence>
<evidence type="ECO:0000313" key="3">
    <source>
        <dbReference type="Proteomes" id="UP001607069"/>
    </source>
</evidence>
<reference evidence="2 3" key="1">
    <citation type="submission" date="2024-10" db="EMBL/GenBank/DDBJ databases">
        <authorList>
            <person name="Cho J.-C."/>
        </authorList>
    </citation>
    <scope>NUCLEOTIDE SEQUENCE [LARGE SCALE GENOMIC DNA]</scope>
    <source>
        <strain evidence="2 3">KCTC29696</strain>
    </source>
</reference>
<comment type="caution">
    <text evidence="2">The sequence shown here is derived from an EMBL/GenBank/DDBJ whole genome shotgun (WGS) entry which is preliminary data.</text>
</comment>
<gene>
    <name evidence="2" type="ORF">ACG5V6_09105</name>
</gene>
<keyword evidence="3" id="KW-1185">Reference proteome</keyword>
<feature type="compositionally biased region" description="Low complexity" evidence="1">
    <location>
        <begin position="59"/>
        <end position="82"/>
    </location>
</feature>
<sequence length="146" mass="14022">MNRRPHPSTSPHRARVRVVLLVLAVLTGLVAMHGLAPAGAAAVPNASHSAPAAGHAVSAGADTAAYGSPGTAAGGACAHPGHGTNGHLDHADATCAAVGTSGPPPLSAPSSCAVAPAEAPFAGRAPSAALPGRAPPSLSELQLLRI</sequence>